<keyword evidence="6 8" id="KW-0676">Redox-active center</keyword>
<keyword evidence="4" id="KW-0249">Electron transport</keyword>
<evidence type="ECO:0000259" key="9">
    <source>
        <dbReference type="PROSITE" id="PS51352"/>
    </source>
</evidence>
<dbReference type="GO" id="GO:0045454">
    <property type="term" value="P:cell redox homeostasis"/>
    <property type="evidence" value="ECO:0007669"/>
    <property type="project" value="TreeGrafter"/>
</dbReference>
<evidence type="ECO:0000256" key="8">
    <source>
        <dbReference type="PIRSR" id="PIRSR000077-4"/>
    </source>
</evidence>
<accession>A0A0R1QKD9</accession>
<organism evidence="10 11">
    <name type="scientific">Lacticaseibacillus manihotivorans DSM 13343 = JCM 12514</name>
    <dbReference type="NCBI Taxonomy" id="1423769"/>
    <lineage>
        <taxon>Bacteria</taxon>
        <taxon>Bacillati</taxon>
        <taxon>Bacillota</taxon>
        <taxon>Bacilli</taxon>
        <taxon>Lactobacillales</taxon>
        <taxon>Lactobacillaceae</taxon>
        <taxon>Lacticaseibacillus</taxon>
    </lineage>
</organism>
<proteinExistence type="inferred from homology"/>
<dbReference type="PATRIC" id="fig|1423769.4.peg.1983"/>
<evidence type="ECO:0000313" key="10">
    <source>
        <dbReference type="EMBL" id="KRL42581.1"/>
    </source>
</evidence>
<dbReference type="GO" id="GO:0015035">
    <property type="term" value="F:protein-disulfide reductase activity"/>
    <property type="evidence" value="ECO:0007669"/>
    <property type="project" value="InterPro"/>
</dbReference>
<comment type="caution">
    <text evidence="10">The sequence shown here is derived from an EMBL/GenBank/DDBJ whole genome shotgun (WGS) entry which is preliminary data.</text>
</comment>
<dbReference type="InterPro" id="IPR017937">
    <property type="entry name" value="Thioredoxin_CS"/>
</dbReference>
<keyword evidence="3" id="KW-0813">Transport</keyword>
<dbReference type="Gene3D" id="3.40.30.10">
    <property type="entry name" value="Glutaredoxin"/>
    <property type="match status" value="1"/>
</dbReference>
<evidence type="ECO:0000256" key="2">
    <source>
        <dbReference type="ARBA" id="ARBA00020570"/>
    </source>
</evidence>
<dbReference type="PANTHER" id="PTHR45663:SF11">
    <property type="entry name" value="GEO12009P1"/>
    <property type="match status" value="1"/>
</dbReference>
<reference evidence="10 11" key="1">
    <citation type="journal article" date="2015" name="Genome Announc.">
        <title>Expanding the biotechnology potential of lactobacilli through comparative genomics of 213 strains and associated genera.</title>
        <authorList>
            <person name="Sun Z."/>
            <person name="Harris H.M."/>
            <person name="McCann A."/>
            <person name="Guo C."/>
            <person name="Argimon S."/>
            <person name="Zhang W."/>
            <person name="Yang X."/>
            <person name="Jeffery I.B."/>
            <person name="Cooney J.C."/>
            <person name="Kagawa T.F."/>
            <person name="Liu W."/>
            <person name="Song Y."/>
            <person name="Salvetti E."/>
            <person name="Wrobel A."/>
            <person name="Rasinkangas P."/>
            <person name="Parkhill J."/>
            <person name="Rea M.C."/>
            <person name="O'Sullivan O."/>
            <person name="Ritari J."/>
            <person name="Douillard F.P."/>
            <person name="Paul Ross R."/>
            <person name="Yang R."/>
            <person name="Briner A.E."/>
            <person name="Felis G.E."/>
            <person name="de Vos W.M."/>
            <person name="Barrangou R."/>
            <person name="Klaenhammer T.R."/>
            <person name="Caufield P.W."/>
            <person name="Cui Y."/>
            <person name="Zhang H."/>
            <person name="O'Toole P.W."/>
        </authorList>
    </citation>
    <scope>NUCLEOTIDE SEQUENCE [LARGE SCALE GENOMIC DNA]</scope>
    <source>
        <strain evidence="10 11">DSM 13343</strain>
    </source>
</reference>
<evidence type="ECO:0000256" key="7">
    <source>
        <dbReference type="PIRNR" id="PIRNR000077"/>
    </source>
</evidence>
<dbReference type="CDD" id="cd02947">
    <property type="entry name" value="TRX_family"/>
    <property type="match status" value="1"/>
</dbReference>
<comment type="similarity">
    <text evidence="1 7">Belongs to the thioredoxin family.</text>
</comment>
<keyword evidence="5 8" id="KW-1015">Disulfide bond</keyword>
<dbReference type="Proteomes" id="UP000051790">
    <property type="component" value="Unassembled WGS sequence"/>
</dbReference>
<dbReference type="PIRSF" id="PIRSF000077">
    <property type="entry name" value="Thioredoxin"/>
    <property type="match status" value="1"/>
</dbReference>
<keyword evidence="11" id="KW-1185">Reference proteome</keyword>
<evidence type="ECO:0000256" key="3">
    <source>
        <dbReference type="ARBA" id="ARBA00022448"/>
    </source>
</evidence>
<dbReference type="Pfam" id="PF00085">
    <property type="entry name" value="Thioredoxin"/>
    <property type="match status" value="1"/>
</dbReference>
<dbReference type="InterPro" id="IPR005746">
    <property type="entry name" value="Thioredoxin"/>
</dbReference>
<feature type="disulfide bond" description="Redox-active" evidence="8">
    <location>
        <begin position="31"/>
        <end position="34"/>
    </location>
</feature>
<dbReference type="EMBL" id="AZEU01000222">
    <property type="protein sequence ID" value="KRL42581.1"/>
    <property type="molecule type" value="Genomic_DNA"/>
</dbReference>
<dbReference type="PROSITE" id="PS00194">
    <property type="entry name" value="THIOREDOXIN_1"/>
    <property type="match status" value="1"/>
</dbReference>
<evidence type="ECO:0000256" key="5">
    <source>
        <dbReference type="ARBA" id="ARBA00023157"/>
    </source>
</evidence>
<protein>
    <recommendedName>
        <fullName evidence="2 7">Thioredoxin</fullName>
    </recommendedName>
</protein>
<evidence type="ECO:0000313" key="11">
    <source>
        <dbReference type="Proteomes" id="UP000051790"/>
    </source>
</evidence>
<dbReference type="PANTHER" id="PTHR45663">
    <property type="entry name" value="GEO12009P1"/>
    <property type="match status" value="1"/>
</dbReference>
<feature type="domain" description="Thioredoxin" evidence="9">
    <location>
        <begin position="1"/>
        <end position="109"/>
    </location>
</feature>
<dbReference type="GO" id="GO:0005829">
    <property type="term" value="C:cytosol"/>
    <property type="evidence" value="ECO:0007669"/>
    <property type="project" value="TreeGrafter"/>
</dbReference>
<dbReference type="PROSITE" id="PS51352">
    <property type="entry name" value="THIOREDOXIN_2"/>
    <property type="match status" value="1"/>
</dbReference>
<dbReference type="AlphaFoldDB" id="A0A0R1QKD9"/>
<evidence type="ECO:0000256" key="1">
    <source>
        <dbReference type="ARBA" id="ARBA00008987"/>
    </source>
</evidence>
<evidence type="ECO:0000256" key="4">
    <source>
        <dbReference type="ARBA" id="ARBA00022982"/>
    </source>
</evidence>
<dbReference type="SUPFAM" id="SSF52833">
    <property type="entry name" value="Thioredoxin-like"/>
    <property type="match status" value="1"/>
</dbReference>
<dbReference type="InterPro" id="IPR013766">
    <property type="entry name" value="Thioredoxin_domain"/>
</dbReference>
<gene>
    <name evidence="10" type="ORF">FD01_GL001850</name>
</gene>
<name>A0A0R1QKD9_9LACO</name>
<sequence length="110" mass="12238">MKMMVMAVTRKTLATQIQHGTTVLELWAPWCGPCKIMSPMMASLEAELPMQVVTMNIDDDKSVAEQFHIQSIPAMIVYHEGKPYEKIVGAYPKAKLKAHLEKSIEAAAHA</sequence>
<evidence type="ECO:0000256" key="6">
    <source>
        <dbReference type="ARBA" id="ARBA00023284"/>
    </source>
</evidence>
<dbReference type="InterPro" id="IPR036249">
    <property type="entry name" value="Thioredoxin-like_sf"/>
</dbReference>